<dbReference type="GO" id="GO:0035539">
    <property type="term" value="F:8-oxo-7,8-dihydrodeoxyguanosine triphosphate pyrophosphatase activity"/>
    <property type="evidence" value="ECO:0007669"/>
    <property type="project" value="TreeGrafter"/>
</dbReference>
<dbReference type="InterPro" id="IPR000086">
    <property type="entry name" value="NUDIX_hydrolase_dom"/>
</dbReference>
<protein>
    <recommendedName>
        <fullName evidence="2">Nudix hydrolase domain-containing protein</fullName>
    </recommendedName>
</protein>
<accession>A0A6A6FHG7</accession>
<dbReference type="InterPro" id="IPR015797">
    <property type="entry name" value="NUDIX_hydrolase-like_dom_sf"/>
</dbReference>
<dbReference type="PANTHER" id="PTHR16099">
    <property type="entry name" value="8-OXO-DGTP DIPHOSPHATES NUDT15"/>
    <property type="match status" value="1"/>
</dbReference>
<evidence type="ECO:0000313" key="3">
    <source>
        <dbReference type="EMBL" id="KAF2212865.1"/>
    </source>
</evidence>
<feature type="non-terminal residue" evidence="3">
    <location>
        <position position="1"/>
    </location>
</feature>
<dbReference type="GO" id="GO:0005829">
    <property type="term" value="C:cytosol"/>
    <property type="evidence" value="ECO:0007669"/>
    <property type="project" value="TreeGrafter"/>
</dbReference>
<dbReference type="FunFam" id="3.90.79.10:FF:000060">
    <property type="entry name" value="Nudix hydrolase 1"/>
    <property type="match status" value="1"/>
</dbReference>
<dbReference type="Proteomes" id="UP000799539">
    <property type="component" value="Unassembled WGS sequence"/>
</dbReference>
<gene>
    <name evidence="3" type="ORF">CERZMDRAFT_4157</name>
</gene>
<keyword evidence="4" id="KW-1185">Reference proteome</keyword>
<sequence>PTVRVGVGVFIISRTSSPSPTNPTILLGLRKNSHGSGTFALPGGHLEFNESFTACAQREVLEETGLVVTTPKFLTATNDIMESENKHYVTIFMCCVRADETQEARNLEQEKCGGWEWVSWEEMKRGWEEEGGDGKDGVKRKKLFTPLVNLIRHRPDVVP</sequence>
<proteinExistence type="predicted"/>
<dbReference type="SUPFAM" id="SSF55811">
    <property type="entry name" value="Nudix"/>
    <property type="match status" value="1"/>
</dbReference>
<dbReference type="AlphaFoldDB" id="A0A6A6FHG7"/>
<organism evidence="3 4">
    <name type="scientific">Cercospora zeae-maydis SCOH1-5</name>
    <dbReference type="NCBI Taxonomy" id="717836"/>
    <lineage>
        <taxon>Eukaryota</taxon>
        <taxon>Fungi</taxon>
        <taxon>Dikarya</taxon>
        <taxon>Ascomycota</taxon>
        <taxon>Pezizomycotina</taxon>
        <taxon>Dothideomycetes</taxon>
        <taxon>Dothideomycetidae</taxon>
        <taxon>Mycosphaerellales</taxon>
        <taxon>Mycosphaerellaceae</taxon>
        <taxon>Cercospora</taxon>
    </lineage>
</organism>
<evidence type="ECO:0000313" key="4">
    <source>
        <dbReference type="Proteomes" id="UP000799539"/>
    </source>
</evidence>
<name>A0A6A6FHG7_9PEZI</name>
<dbReference type="OrthoDB" id="447842at2759"/>
<feature type="domain" description="Nudix hydrolase" evidence="2">
    <location>
        <begin position="2"/>
        <end position="150"/>
    </location>
</feature>
<dbReference type="PROSITE" id="PS00893">
    <property type="entry name" value="NUDIX_BOX"/>
    <property type="match status" value="1"/>
</dbReference>
<keyword evidence="1" id="KW-0378">Hydrolase</keyword>
<dbReference type="GO" id="GO:0006203">
    <property type="term" value="P:dGTP catabolic process"/>
    <property type="evidence" value="ECO:0007669"/>
    <property type="project" value="TreeGrafter"/>
</dbReference>
<dbReference type="Gene3D" id="3.90.79.10">
    <property type="entry name" value="Nucleoside Triphosphate Pyrophosphohydrolase"/>
    <property type="match status" value="1"/>
</dbReference>
<dbReference type="InterPro" id="IPR020084">
    <property type="entry name" value="NUDIX_hydrolase_CS"/>
</dbReference>
<dbReference type="PROSITE" id="PS51462">
    <property type="entry name" value="NUDIX"/>
    <property type="match status" value="1"/>
</dbReference>
<reference evidence="3" key="1">
    <citation type="journal article" date="2020" name="Stud. Mycol.">
        <title>101 Dothideomycetes genomes: a test case for predicting lifestyles and emergence of pathogens.</title>
        <authorList>
            <person name="Haridas S."/>
            <person name="Albert R."/>
            <person name="Binder M."/>
            <person name="Bloem J."/>
            <person name="Labutti K."/>
            <person name="Salamov A."/>
            <person name="Andreopoulos B."/>
            <person name="Baker S."/>
            <person name="Barry K."/>
            <person name="Bills G."/>
            <person name="Bluhm B."/>
            <person name="Cannon C."/>
            <person name="Castanera R."/>
            <person name="Culley D."/>
            <person name="Daum C."/>
            <person name="Ezra D."/>
            <person name="Gonzalez J."/>
            <person name="Henrissat B."/>
            <person name="Kuo A."/>
            <person name="Liang C."/>
            <person name="Lipzen A."/>
            <person name="Lutzoni F."/>
            <person name="Magnuson J."/>
            <person name="Mondo S."/>
            <person name="Nolan M."/>
            <person name="Ohm R."/>
            <person name="Pangilinan J."/>
            <person name="Park H.-J."/>
            <person name="Ramirez L."/>
            <person name="Alfaro M."/>
            <person name="Sun H."/>
            <person name="Tritt A."/>
            <person name="Yoshinaga Y."/>
            <person name="Zwiers L.-H."/>
            <person name="Turgeon B."/>
            <person name="Goodwin S."/>
            <person name="Spatafora J."/>
            <person name="Crous P."/>
            <person name="Grigoriev I."/>
        </authorList>
    </citation>
    <scope>NUCLEOTIDE SEQUENCE</scope>
    <source>
        <strain evidence="3">SCOH1-5</strain>
    </source>
</reference>
<dbReference type="CDD" id="cd04678">
    <property type="entry name" value="NUDIX_MTH2_Nudt15"/>
    <property type="match status" value="1"/>
</dbReference>
<dbReference type="Pfam" id="PF00293">
    <property type="entry name" value="NUDIX"/>
    <property type="match status" value="1"/>
</dbReference>
<dbReference type="EMBL" id="ML992672">
    <property type="protein sequence ID" value="KAF2212865.1"/>
    <property type="molecule type" value="Genomic_DNA"/>
</dbReference>
<evidence type="ECO:0000256" key="1">
    <source>
        <dbReference type="ARBA" id="ARBA00022801"/>
    </source>
</evidence>
<dbReference type="PANTHER" id="PTHR16099:SF5">
    <property type="entry name" value="NUCLEOTIDE TRIPHOSPHATE DIPHOSPHATASE NUDT15"/>
    <property type="match status" value="1"/>
</dbReference>
<feature type="non-terminal residue" evidence="3">
    <location>
        <position position="159"/>
    </location>
</feature>
<evidence type="ECO:0000259" key="2">
    <source>
        <dbReference type="PROSITE" id="PS51462"/>
    </source>
</evidence>